<dbReference type="PROSITE" id="PS51186">
    <property type="entry name" value="GNAT"/>
    <property type="match status" value="1"/>
</dbReference>
<reference evidence="5" key="1">
    <citation type="submission" date="2009-09" db="EMBL/GenBank/DDBJ databases">
        <title>The complete genome of Kribbella flavida DSM 17836.</title>
        <authorList>
            <consortium name="US DOE Joint Genome Institute (JGI-PGF)"/>
            <person name="Lucas S."/>
            <person name="Copeland A."/>
            <person name="Lapidus A."/>
            <person name="Glavina del Rio T."/>
            <person name="Dalin E."/>
            <person name="Tice H."/>
            <person name="Bruce D."/>
            <person name="Goodwin L."/>
            <person name="Pitluck S."/>
            <person name="Kyrpides N."/>
            <person name="Mavromatis K."/>
            <person name="Ivanova N."/>
            <person name="Saunders E."/>
            <person name="Brettin T."/>
            <person name="Detter J.C."/>
            <person name="Han C."/>
            <person name="Larimer F."/>
            <person name="Land M."/>
            <person name="Hauser L."/>
            <person name="Markowitz V."/>
            <person name="Cheng J.-F."/>
            <person name="Hugenholtz P."/>
            <person name="Woyke T."/>
            <person name="Wu D."/>
            <person name="Pukall R."/>
            <person name="Klenk H.-P."/>
            <person name="Eisen J.A."/>
        </authorList>
    </citation>
    <scope>NUCLEOTIDE SEQUENCE [LARGE SCALE GENOMIC DNA]</scope>
    <source>
        <strain evidence="5">DSM 17836 / JCM 10339 / NBRC 14399</strain>
    </source>
</reference>
<keyword evidence="2" id="KW-0012">Acyltransferase</keyword>
<dbReference type="PANTHER" id="PTHR43877">
    <property type="entry name" value="AMINOALKYLPHOSPHONATE N-ACETYLTRANSFERASE-RELATED-RELATED"/>
    <property type="match status" value="1"/>
</dbReference>
<dbReference type="SUPFAM" id="SSF55729">
    <property type="entry name" value="Acyl-CoA N-acyltransferases (Nat)"/>
    <property type="match status" value="1"/>
</dbReference>
<feature type="domain" description="N-acetyltransferase" evidence="3">
    <location>
        <begin position="2"/>
        <end position="137"/>
    </location>
</feature>
<dbReference type="OrthoDB" id="9775595at2"/>
<dbReference type="STRING" id="479435.Kfla_6573"/>
<evidence type="ECO:0000313" key="4">
    <source>
        <dbReference type="EMBL" id="ADB35568.1"/>
    </source>
</evidence>
<dbReference type="Proteomes" id="UP000007967">
    <property type="component" value="Chromosome"/>
</dbReference>
<evidence type="ECO:0000256" key="1">
    <source>
        <dbReference type="ARBA" id="ARBA00022679"/>
    </source>
</evidence>
<dbReference type="RefSeq" id="WP_012924120.1">
    <property type="nucleotide sequence ID" value="NC_013729.1"/>
</dbReference>
<proteinExistence type="predicted"/>
<evidence type="ECO:0000259" key="3">
    <source>
        <dbReference type="PROSITE" id="PS51186"/>
    </source>
</evidence>
<protein>
    <submittedName>
        <fullName evidence="4">GCN5-related N-acetyltransferase</fullName>
    </submittedName>
</protein>
<dbReference type="Gene3D" id="3.40.630.30">
    <property type="match status" value="1"/>
</dbReference>
<dbReference type="eggNOG" id="COG0456">
    <property type="taxonomic scope" value="Bacteria"/>
</dbReference>
<keyword evidence="1 4" id="KW-0808">Transferase</keyword>
<dbReference type="Pfam" id="PF13508">
    <property type="entry name" value="Acetyltransf_7"/>
    <property type="match status" value="1"/>
</dbReference>
<gene>
    <name evidence="4" type="ordered locus">Kfla_6573</name>
</gene>
<dbReference type="InterPro" id="IPR000182">
    <property type="entry name" value="GNAT_dom"/>
</dbReference>
<organism evidence="4 5">
    <name type="scientific">Kribbella flavida (strain DSM 17836 / JCM 10339 / NBRC 14399)</name>
    <dbReference type="NCBI Taxonomy" id="479435"/>
    <lineage>
        <taxon>Bacteria</taxon>
        <taxon>Bacillati</taxon>
        <taxon>Actinomycetota</taxon>
        <taxon>Actinomycetes</taxon>
        <taxon>Propionibacteriales</taxon>
        <taxon>Kribbellaceae</taxon>
        <taxon>Kribbella</taxon>
    </lineage>
</organism>
<dbReference type="KEGG" id="kfl:Kfla_6573"/>
<dbReference type="HOGENOM" id="CLU_119392_0_0_11"/>
<accession>D2PZK2</accession>
<sequence>MWTLRDYRPEDETSWLRCRVLGFLDTAYFDDVAVRKPQRDPGLEVVAVAGDQVVGLLDASIDGDQATIETVVVHPDHRRLGIAHALLDEISRRLAVRGVRQIDAWTRDDARTLDWYAGQGFVEEMRYLHVYASTPEEAAFAGREGLLPRSGFFHAWLEQEDELRAEFRRVHVCRRFVRSVSETGVGEDAMHGRLE</sequence>
<dbReference type="InterPro" id="IPR050832">
    <property type="entry name" value="Bact_Acetyltransf"/>
</dbReference>
<dbReference type="AlphaFoldDB" id="D2PZK2"/>
<dbReference type="GO" id="GO:0016747">
    <property type="term" value="F:acyltransferase activity, transferring groups other than amino-acyl groups"/>
    <property type="evidence" value="ECO:0007669"/>
    <property type="project" value="InterPro"/>
</dbReference>
<evidence type="ECO:0000256" key="2">
    <source>
        <dbReference type="ARBA" id="ARBA00023315"/>
    </source>
</evidence>
<dbReference type="InterPro" id="IPR016181">
    <property type="entry name" value="Acyl_CoA_acyltransferase"/>
</dbReference>
<dbReference type="EMBL" id="CP001736">
    <property type="protein sequence ID" value="ADB35568.1"/>
    <property type="molecule type" value="Genomic_DNA"/>
</dbReference>
<keyword evidence="5" id="KW-1185">Reference proteome</keyword>
<evidence type="ECO:0000313" key="5">
    <source>
        <dbReference type="Proteomes" id="UP000007967"/>
    </source>
</evidence>
<reference evidence="4 5" key="2">
    <citation type="journal article" date="2010" name="Stand. Genomic Sci.">
        <title>Complete genome sequence of Kribbella flavida type strain (IFO 14399).</title>
        <authorList>
            <person name="Pukall R."/>
            <person name="Lapidus A."/>
            <person name="Glavina Del Rio T."/>
            <person name="Copeland A."/>
            <person name="Tice H."/>
            <person name="Cheng J.-F."/>
            <person name="Lucas S."/>
            <person name="Chen F."/>
            <person name="Nolan M."/>
            <person name="LaButti K."/>
            <person name="Pati A."/>
            <person name="Ivanova N."/>
            <person name="Mavrommatis K."/>
            <person name="Mikhailova N."/>
            <person name="Pitluck S."/>
            <person name="Bruce D."/>
            <person name="Goodwin L."/>
            <person name="Land M."/>
            <person name="Hauser L."/>
            <person name="Chang Y.-J."/>
            <person name="Jeffries C.D."/>
            <person name="Chen A."/>
            <person name="Palaniappan K."/>
            <person name="Chain P."/>
            <person name="Rohde M."/>
            <person name="Goeker M."/>
            <person name="Bristow J."/>
            <person name="Eisen J.A."/>
            <person name="Markowitz V."/>
            <person name="Hugenholtz P."/>
            <person name="Kyrpides N.C."/>
            <person name="Klenk H.-P."/>
            <person name="Brettin T."/>
        </authorList>
    </citation>
    <scope>NUCLEOTIDE SEQUENCE [LARGE SCALE GENOMIC DNA]</scope>
    <source>
        <strain evidence="5">DSM 17836 / JCM 10339 / NBRC 14399</strain>
    </source>
</reference>
<name>D2PZK2_KRIFD</name>
<dbReference type="CDD" id="cd04301">
    <property type="entry name" value="NAT_SF"/>
    <property type="match status" value="1"/>
</dbReference>